<comment type="caution">
    <text evidence="2">The sequence shown here is derived from an EMBL/GenBank/DDBJ whole genome shotgun (WGS) entry which is preliminary data.</text>
</comment>
<proteinExistence type="predicted"/>
<dbReference type="NCBIfam" id="TIGR03083">
    <property type="entry name" value="maleylpyruvate isomerase family mycothiol-dependent enzyme"/>
    <property type="match status" value="1"/>
</dbReference>
<dbReference type="InterPro" id="IPR017517">
    <property type="entry name" value="Maleyloyr_isom"/>
</dbReference>
<dbReference type="RefSeq" id="WP_345423598.1">
    <property type="nucleotide sequence ID" value="NZ_BAABGT010000077.1"/>
</dbReference>
<evidence type="ECO:0000313" key="3">
    <source>
        <dbReference type="Proteomes" id="UP001501598"/>
    </source>
</evidence>
<dbReference type="InterPro" id="IPR024344">
    <property type="entry name" value="MDMPI_metal-binding"/>
</dbReference>
<feature type="domain" description="Mycothiol-dependent maleylpyruvate isomerase metal-binding" evidence="1">
    <location>
        <begin position="27"/>
        <end position="175"/>
    </location>
</feature>
<reference evidence="3" key="1">
    <citation type="journal article" date="2019" name="Int. J. Syst. Evol. Microbiol.">
        <title>The Global Catalogue of Microorganisms (GCM) 10K type strain sequencing project: providing services to taxonomists for standard genome sequencing and annotation.</title>
        <authorList>
            <consortium name="The Broad Institute Genomics Platform"/>
            <consortium name="The Broad Institute Genome Sequencing Center for Infectious Disease"/>
            <person name="Wu L."/>
            <person name="Ma J."/>
        </authorList>
    </citation>
    <scope>NUCLEOTIDE SEQUENCE [LARGE SCALE GENOMIC DNA]</scope>
    <source>
        <strain evidence="3">JCM 17906</strain>
    </source>
</reference>
<dbReference type="Gene3D" id="1.20.120.450">
    <property type="entry name" value="dinb family like domain"/>
    <property type="match status" value="1"/>
</dbReference>
<keyword evidence="3" id="KW-1185">Reference proteome</keyword>
<dbReference type="SUPFAM" id="SSF109854">
    <property type="entry name" value="DinB/YfiT-like putative metalloenzymes"/>
    <property type="match status" value="1"/>
</dbReference>
<gene>
    <name evidence="2" type="ORF">GCM10023175_50820</name>
</gene>
<name>A0ABP8RXW1_9PSEU</name>
<evidence type="ECO:0000313" key="2">
    <source>
        <dbReference type="EMBL" id="GAA4553885.1"/>
    </source>
</evidence>
<dbReference type="Proteomes" id="UP001501598">
    <property type="component" value="Unassembled WGS sequence"/>
</dbReference>
<accession>A0ABP8RXW1</accession>
<protein>
    <recommendedName>
        <fullName evidence="1">Mycothiol-dependent maleylpyruvate isomerase metal-binding domain-containing protein</fullName>
    </recommendedName>
</protein>
<dbReference type="InterPro" id="IPR034660">
    <property type="entry name" value="DinB/YfiT-like"/>
</dbReference>
<organism evidence="2 3">
    <name type="scientific">Pseudonocardia xishanensis</name>
    <dbReference type="NCBI Taxonomy" id="630995"/>
    <lineage>
        <taxon>Bacteria</taxon>
        <taxon>Bacillati</taxon>
        <taxon>Actinomycetota</taxon>
        <taxon>Actinomycetes</taxon>
        <taxon>Pseudonocardiales</taxon>
        <taxon>Pseudonocardiaceae</taxon>
        <taxon>Pseudonocardia</taxon>
    </lineage>
</organism>
<sequence>MTTTAPSRPSVRRSTLDHATAARLAATEYDRYLDLLRSLDPADWSRPTECPGWDVRAMAAHNLGMAENGASVVRMMREHLASLREMRRDGGGGSATDRMTARQVADRAGMTAADIVARFAEVAPRAAEGRRRRPAPMRAVPIGAITLEGGASEPWSLGYLLDTILTRDLWMHRMDTCRAVGREPVLTPDHDGVLVADVVAEWAGRHGAPCTLVLSGPAGGRWEIGQSGPLLELDASEFCRAVSLRERGTGLLATEVPF</sequence>
<dbReference type="Pfam" id="PF11716">
    <property type="entry name" value="MDMPI_N"/>
    <property type="match status" value="1"/>
</dbReference>
<dbReference type="EMBL" id="BAABGT010000077">
    <property type="protein sequence ID" value="GAA4553885.1"/>
    <property type="molecule type" value="Genomic_DNA"/>
</dbReference>
<evidence type="ECO:0000259" key="1">
    <source>
        <dbReference type="Pfam" id="PF11716"/>
    </source>
</evidence>